<dbReference type="AlphaFoldDB" id="A0A8T0UB19"/>
<accession>A0A8T0UB19</accession>
<protein>
    <submittedName>
        <fullName evidence="8">Uncharacterized protein</fullName>
    </submittedName>
</protein>
<keyword evidence="4 7" id="KW-1133">Transmembrane helix</keyword>
<dbReference type="InterPro" id="IPR052222">
    <property type="entry name" value="DESIGUAL"/>
</dbReference>
<evidence type="ECO:0000256" key="1">
    <source>
        <dbReference type="ARBA" id="ARBA00004127"/>
    </source>
</evidence>
<keyword evidence="2 7" id="KW-0812">Transmembrane</keyword>
<feature type="transmembrane region" description="Helical" evidence="7">
    <location>
        <begin position="88"/>
        <end position="110"/>
    </location>
</feature>
<evidence type="ECO:0000256" key="3">
    <source>
        <dbReference type="ARBA" id="ARBA00022729"/>
    </source>
</evidence>
<keyword evidence="9" id="KW-1185">Reference proteome</keyword>
<reference evidence="8" key="1">
    <citation type="submission" date="2020-05" db="EMBL/GenBank/DDBJ databases">
        <title>WGS assembly of Panicum virgatum.</title>
        <authorList>
            <person name="Lovell J.T."/>
            <person name="Jenkins J."/>
            <person name="Shu S."/>
            <person name="Juenger T.E."/>
            <person name="Schmutz J."/>
        </authorList>
    </citation>
    <scope>NUCLEOTIDE SEQUENCE</scope>
    <source>
        <strain evidence="8">AP13</strain>
    </source>
</reference>
<proteinExistence type="inferred from homology"/>
<dbReference type="GO" id="GO:0012505">
    <property type="term" value="C:endomembrane system"/>
    <property type="evidence" value="ECO:0007669"/>
    <property type="project" value="UniProtKB-SubCell"/>
</dbReference>
<sequence length="180" mass="18073">MAEIKITMDKTAIILSSVVGSLGLLSAILGFAGEGANATNPSPGLGICAGIFLLPAPTRPRLRPYVSAVGGCCGCCKSGAVPSETKRIVSIVCSVGSWVAAVIACVLLFVGACDPWAAGLLASGGVLALLATALGIASFVLMRGPEPADKPAAGGEQKQANAIPVRRPTMQTIAAMWPIS</sequence>
<evidence type="ECO:0000313" key="8">
    <source>
        <dbReference type="EMBL" id="KAG2619075.1"/>
    </source>
</evidence>
<dbReference type="Proteomes" id="UP000823388">
    <property type="component" value="Chromosome 3N"/>
</dbReference>
<gene>
    <name evidence="8" type="ORF">PVAP13_3NG140779</name>
</gene>
<dbReference type="Pfam" id="PF06749">
    <property type="entry name" value="DUF1218"/>
    <property type="match status" value="1"/>
</dbReference>
<evidence type="ECO:0000313" key="9">
    <source>
        <dbReference type="Proteomes" id="UP000823388"/>
    </source>
</evidence>
<dbReference type="EMBL" id="CM029042">
    <property type="protein sequence ID" value="KAG2619075.1"/>
    <property type="molecule type" value="Genomic_DNA"/>
</dbReference>
<dbReference type="InterPro" id="IPR009606">
    <property type="entry name" value="DEAL/Modifying_wall_lignin1/2"/>
</dbReference>
<evidence type="ECO:0000256" key="6">
    <source>
        <dbReference type="ARBA" id="ARBA00029467"/>
    </source>
</evidence>
<comment type="similarity">
    <text evidence="6">Belongs to the DESIGUAL family.</text>
</comment>
<dbReference type="PANTHER" id="PTHR31769">
    <property type="entry name" value="OS07G0462200 PROTEIN-RELATED"/>
    <property type="match status" value="1"/>
</dbReference>
<evidence type="ECO:0000256" key="7">
    <source>
        <dbReference type="SAM" id="Phobius"/>
    </source>
</evidence>
<keyword evidence="5 7" id="KW-0472">Membrane</keyword>
<evidence type="ECO:0000256" key="2">
    <source>
        <dbReference type="ARBA" id="ARBA00022692"/>
    </source>
</evidence>
<keyword evidence="3" id="KW-0732">Signal</keyword>
<feature type="transmembrane region" description="Helical" evidence="7">
    <location>
        <begin position="116"/>
        <end position="141"/>
    </location>
</feature>
<evidence type="ECO:0000256" key="4">
    <source>
        <dbReference type="ARBA" id="ARBA00022989"/>
    </source>
</evidence>
<feature type="transmembrane region" description="Helical" evidence="7">
    <location>
        <begin position="12"/>
        <end position="32"/>
    </location>
</feature>
<comment type="subcellular location">
    <subcellularLocation>
        <location evidence="1">Endomembrane system</location>
        <topology evidence="1">Multi-pass membrane protein</topology>
    </subcellularLocation>
</comment>
<evidence type="ECO:0000256" key="5">
    <source>
        <dbReference type="ARBA" id="ARBA00023136"/>
    </source>
</evidence>
<name>A0A8T0UB19_PANVG</name>
<comment type="caution">
    <text evidence="8">The sequence shown here is derived from an EMBL/GenBank/DDBJ whole genome shotgun (WGS) entry which is preliminary data.</text>
</comment>
<organism evidence="8 9">
    <name type="scientific">Panicum virgatum</name>
    <name type="common">Blackwell switchgrass</name>
    <dbReference type="NCBI Taxonomy" id="38727"/>
    <lineage>
        <taxon>Eukaryota</taxon>
        <taxon>Viridiplantae</taxon>
        <taxon>Streptophyta</taxon>
        <taxon>Embryophyta</taxon>
        <taxon>Tracheophyta</taxon>
        <taxon>Spermatophyta</taxon>
        <taxon>Magnoliopsida</taxon>
        <taxon>Liliopsida</taxon>
        <taxon>Poales</taxon>
        <taxon>Poaceae</taxon>
        <taxon>PACMAD clade</taxon>
        <taxon>Panicoideae</taxon>
        <taxon>Panicodae</taxon>
        <taxon>Paniceae</taxon>
        <taxon>Panicinae</taxon>
        <taxon>Panicum</taxon>
        <taxon>Panicum sect. Hiantes</taxon>
    </lineage>
</organism>